<evidence type="ECO:0000259" key="1">
    <source>
        <dbReference type="Pfam" id="PF13026"/>
    </source>
</evidence>
<reference evidence="2" key="1">
    <citation type="submission" date="2019-08" db="EMBL/GenBank/DDBJ databases">
        <authorList>
            <person name="Kucharzyk K."/>
            <person name="Murdoch R.W."/>
            <person name="Higgins S."/>
            <person name="Loffler F."/>
        </authorList>
    </citation>
    <scope>NUCLEOTIDE SEQUENCE</scope>
</reference>
<gene>
    <name evidence="2" type="ORF">SDC9_113783</name>
</gene>
<comment type="caution">
    <text evidence="2">The sequence shown here is derived from an EMBL/GenBank/DDBJ whole genome shotgun (WGS) entry which is preliminary data.</text>
</comment>
<feature type="domain" description="DUF3887" evidence="1">
    <location>
        <begin position="283"/>
        <end position="378"/>
    </location>
</feature>
<evidence type="ECO:0000313" key="2">
    <source>
        <dbReference type="EMBL" id="MPM66871.1"/>
    </source>
</evidence>
<sequence>MMEDMVRADARKIGNSQACMERACVDQALGQPAELIEHFKKADAKVAEPRNAQKFTDDVVRRVGVALLTVFRNVAVDGFVHGEDVVIHVEVHLVHRAVQLAGLEHHHGNGEFVALVDALVGDKAVEQRVFRRGAHVRREHDPEMRKTIALLALFVQIRLHGRNGDIQLDHVHRIVAILEDVRHDGIDGVCVLDAGSVLTHGNHLDLDEIQQQEYHKRMIYCKCRRKSIRNAPKAFDKEGGIEFMKTKRIVAALLALALCLGLIGCSANKLPEGFDADKVTARAEEIVSYANTGDYETIISCLREDLKSAVTADQLKDGWAPTYEAVGAFDSIKSVQLLGTADQTTKEEYAVALVTCTHEKGSVLYTLSFDADLNLVGLYLK</sequence>
<dbReference type="Pfam" id="PF13026">
    <property type="entry name" value="DUF3887"/>
    <property type="match status" value="1"/>
</dbReference>
<dbReference type="AlphaFoldDB" id="A0A645BQK7"/>
<name>A0A645BQK7_9ZZZZ</name>
<dbReference type="InterPro" id="IPR024981">
    <property type="entry name" value="DUF3887"/>
</dbReference>
<dbReference type="Gene3D" id="3.10.450.590">
    <property type="match status" value="1"/>
</dbReference>
<protein>
    <recommendedName>
        <fullName evidence="1">DUF3887 domain-containing protein</fullName>
    </recommendedName>
</protein>
<accession>A0A645BQK7</accession>
<organism evidence="2">
    <name type="scientific">bioreactor metagenome</name>
    <dbReference type="NCBI Taxonomy" id="1076179"/>
    <lineage>
        <taxon>unclassified sequences</taxon>
        <taxon>metagenomes</taxon>
        <taxon>ecological metagenomes</taxon>
    </lineage>
</organism>
<proteinExistence type="predicted"/>
<dbReference type="EMBL" id="VSSQ01021347">
    <property type="protein sequence ID" value="MPM66871.1"/>
    <property type="molecule type" value="Genomic_DNA"/>
</dbReference>